<dbReference type="Proteomes" id="UP000054166">
    <property type="component" value="Unassembled WGS sequence"/>
</dbReference>
<organism evidence="3 4">
    <name type="scientific">Piloderma croceum (strain F 1598)</name>
    <dbReference type="NCBI Taxonomy" id="765440"/>
    <lineage>
        <taxon>Eukaryota</taxon>
        <taxon>Fungi</taxon>
        <taxon>Dikarya</taxon>
        <taxon>Basidiomycota</taxon>
        <taxon>Agaricomycotina</taxon>
        <taxon>Agaricomycetes</taxon>
        <taxon>Agaricomycetidae</taxon>
        <taxon>Atheliales</taxon>
        <taxon>Atheliaceae</taxon>
        <taxon>Piloderma</taxon>
    </lineage>
</organism>
<keyword evidence="2" id="KW-1133">Transmembrane helix</keyword>
<protein>
    <recommendedName>
        <fullName evidence="5">Copper transporter</fullName>
    </recommendedName>
</protein>
<proteinExistence type="predicted"/>
<keyword evidence="4" id="KW-1185">Reference proteome</keyword>
<dbReference type="EMBL" id="KN832976">
    <property type="protein sequence ID" value="KIM88931.1"/>
    <property type="molecule type" value="Genomic_DNA"/>
</dbReference>
<accession>A0A0C3GE68</accession>
<keyword evidence="2" id="KW-0812">Transmembrane</keyword>
<dbReference type="OrthoDB" id="73901at2759"/>
<evidence type="ECO:0000313" key="3">
    <source>
        <dbReference type="EMBL" id="KIM88931.1"/>
    </source>
</evidence>
<feature type="transmembrane region" description="Helical" evidence="2">
    <location>
        <begin position="32"/>
        <end position="54"/>
    </location>
</feature>
<dbReference type="InParanoid" id="A0A0C3GE68"/>
<reference evidence="3 4" key="1">
    <citation type="submission" date="2014-04" db="EMBL/GenBank/DDBJ databases">
        <authorList>
            <consortium name="DOE Joint Genome Institute"/>
            <person name="Kuo A."/>
            <person name="Tarkka M."/>
            <person name="Buscot F."/>
            <person name="Kohler A."/>
            <person name="Nagy L.G."/>
            <person name="Floudas D."/>
            <person name="Copeland A."/>
            <person name="Barry K.W."/>
            <person name="Cichocki N."/>
            <person name="Veneault-Fourrey C."/>
            <person name="LaButti K."/>
            <person name="Lindquist E.A."/>
            <person name="Lipzen A."/>
            <person name="Lundell T."/>
            <person name="Morin E."/>
            <person name="Murat C."/>
            <person name="Sun H."/>
            <person name="Tunlid A."/>
            <person name="Henrissat B."/>
            <person name="Grigoriev I.V."/>
            <person name="Hibbett D.S."/>
            <person name="Martin F."/>
            <person name="Nordberg H.P."/>
            <person name="Cantor M.N."/>
            <person name="Hua S.X."/>
        </authorList>
    </citation>
    <scope>NUCLEOTIDE SEQUENCE [LARGE SCALE GENOMIC DNA]</scope>
    <source>
        <strain evidence="3 4">F 1598</strain>
    </source>
</reference>
<gene>
    <name evidence="3" type="ORF">PILCRDRAFT_813930</name>
</gene>
<feature type="region of interest" description="Disordered" evidence="1">
    <location>
        <begin position="128"/>
        <end position="163"/>
    </location>
</feature>
<evidence type="ECO:0000256" key="2">
    <source>
        <dbReference type="SAM" id="Phobius"/>
    </source>
</evidence>
<name>A0A0C3GE68_PILCF</name>
<feature type="compositionally biased region" description="Basic and acidic residues" evidence="1">
    <location>
        <begin position="199"/>
        <end position="208"/>
    </location>
</feature>
<dbReference type="AlphaFoldDB" id="A0A0C3GE68"/>
<evidence type="ECO:0008006" key="5">
    <source>
        <dbReference type="Google" id="ProtNLM"/>
    </source>
</evidence>
<keyword evidence="2" id="KW-0472">Membrane</keyword>
<reference evidence="4" key="2">
    <citation type="submission" date="2015-01" db="EMBL/GenBank/DDBJ databases">
        <title>Evolutionary Origins and Diversification of the Mycorrhizal Mutualists.</title>
        <authorList>
            <consortium name="DOE Joint Genome Institute"/>
            <consortium name="Mycorrhizal Genomics Consortium"/>
            <person name="Kohler A."/>
            <person name="Kuo A."/>
            <person name="Nagy L.G."/>
            <person name="Floudas D."/>
            <person name="Copeland A."/>
            <person name="Barry K.W."/>
            <person name="Cichocki N."/>
            <person name="Veneault-Fourrey C."/>
            <person name="LaButti K."/>
            <person name="Lindquist E.A."/>
            <person name="Lipzen A."/>
            <person name="Lundell T."/>
            <person name="Morin E."/>
            <person name="Murat C."/>
            <person name="Riley R."/>
            <person name="Ohm R."/>
            <person name="Sun H."/>
            <person name="Tunlid A."/>
            <person name="Henrissat B."/>
            <person name="Grigoriev I.V."/>
            <person name="Hibbett D.S."/>
            <person name="Martin F."/>
        </authorList>
    </citation>
    <scope>NUCLEOTIDE SEQUENCE [LARGE SCALE GENOMIC DNA]</scope>
    <source>
        <strain evidence="4">F 1598</strain>
    </source>
</reference>
<feature type="transmembrane region" description="Helical" evidence="2">
    <location>
        <begin position="97"/>
        <end position="117"/>
    </location>
</feature>
<feature type="region of interest" description="Disordered" evidence="1">
    <location>
        <begin position="192"/>
        <end position="220"/>
    </location>
</feature>
<dbReference type="HOGENOM" id="CLU_102614_0_0_1"/>
<sequence>MHMDGWEDYLHFSFLGEHVLLESLPLNSFSSFIWGTLLTVSLCLAERSLTFAIAKHWSPFRSTRRSRLVDATWRATMYWLVTMFRLTYMLVAMSYNIGLIVVTATALAAGQFVIEYLDVAQSPSRDSYQVNEPLLGSNDATEDRPYPPQHNRRRSKTKPGDLFIHPNESNVFRTDEVALEMGITGDTRLAKGNSYRVNEGAREHEKGGDNAGGVLASSSS</sequence>
<evidence type="ECO:0000256" key="1">
    <source>
        <dbReference type="SAM" id="MobiDB-lite"/>
    </source>
</evidence>
<evidence type="ECO:0000313" key="4">
    <source>
        <dbReference type="Proteomes" id="UP000054166"/>
    </source>
</evidence>